<keyword evidence="11" id="KW-1185">Reference proteome</keyword>
<proteinExistence type="inferred from homology"/>
<dbReference type="AlphaFoldDB" id="A0AAV1IEE9"/>
<evidence type="ECO:0000256" key="4">
    <source>
        <dbReference type="ARBA" id="ARBA00022679"/>
    </source>
</evidence>
<dbReference type="PANTHER" id="PTHR21461:SF69">
    <property type="entry name" value="GLYCOSYLTRANSFERASE FAMILY 92 PROTEIN"/>
    <property type="match status" value="1"/>
</dbReference>
<evidence type="ECO:0000256" key="9">
    <source>
        <dbReference type="SAM" id="SignalP"/>
    </source>
</evidence>
<evidence type="ECO:0000256" key="7">
    <source>
        <dbReference type="ARBA" id="ARBA00023136"/>
    </source>
</evidence>
<feature type="chain" id="PRO_5043584038" description="Glycosyltransferase family 92 protein" evidence="9">
    <location>
        <begin position="23"/>
        <end position="396"/>
    </location>
</feature>
<organism evidence="10 11">
    <name type="scientific">Coccomyxa viridis</name>
    <dbReference type="NCBI Taxonomy" id="1274662"/>
    <lineage>
        <taxon>Eukaryota</taxon>
        <taxon>Viridiplantae</taxon>
        <taxon>Chlorophyta</taxon>
        <taxon>core chlorophytes</taxon>
        <taxon>Trebouxiophyceae</taxon>
        <taxon>Trebouxiophyceae incertae sedis</taxon>
        <taxon>Coccomyxaceae</taxon>
        <taxon>Coccomyxa</taxon>
    </lineage>
</organism>
<evidence type="ECO:0000313" key="10">
    <source>
        <dbReference type="EMBL" id="CAK0784370.1"/>
    </source>
</evidence>
<evidence type="ECO:0000313" key="11">
    <source>
        <dbReference type="Proteomes" id="UP001314263"/>
    </source>
</evidence>
<gene>
    <name evidence="10" type="ORF">CVIRNUC_007574</name>
</gene>
<dbReference type="Pfam" id="PF01697">
    <property type="entry name" value="Glyco_transf_92"/>
    <property type="match status" value="1"/>
</dbReference>
<evidence type="ECO:0000256" key="6">
    <source>
        <dbReference type="ARBA" id="ARBA00022989"/>
    </source>
</evidence>
<keyword evidence="3 8" id="KW-0328">Glycosyltransferase</keyword>
<dbReference type="GO" id="GO:0016757">
    <property type="term" value="F:glycosyltransferase activity"/>
    <property type="evidence" value="ECO:0007669"/>
    <property type="project" value="UniProtKB-UniRule"/>
</dbReference>
<evidence type="ECO:0000256" key="3">
    <source>
        <dbReference type="ARBA" id="ARBA00022676"/>
    </source>
</evidence>
<keyword evidence="9" id="KW-0732">Signal</keyword>
<comment type="subcellular location">
    <subcellularLocation>
        <location evidence="1">Membrane</location>
        <topology evidence="1">Single-pass membrane protein</topology>
    </subcellularLocation>
</comment>
<evidence type="ECO:0000256" key="2">
    <source>
        <dbReference type="ARBA" id="ARBA00007647"/>
    </source>
</evidence>
<dbReference type="InterPro" id="IPR008166">
    <property type="entry name" value="Glyco_transf_92"/>
</dbReference>
<evidence type="ECO:0000256" key="5">
    <source>
        <dbReference type="ARBA" id="ARBA00022692"/>
    </source>
</evidence>
<reference evidence="10 11" key="1">
    <citation type="submission" date="2023-10" db="EMBL/GenBank/DDBJ databases">
        <authorList>
            <person name="Maclean D."/>
            <person name="Macfadyen A."/>
        </authorList>
    </citation>
    <scope>NUCLEOTIDE SEQUENCE [LARGE SCALE GENOMIC DNA]</scope>
</reference>
<protein>
    <recommendedName>
        <fullName evidence="8">Glycosyltransferase family 92 protein</fullName>
        <ecNumber evidence="8">2.4.1.-</ecNumber>
    </recommendedName>
</protein>
<accession>A0AAV1IEE9</accession>
<dbReference type="PANTHER" id="PTHR21461">
    <property type="entry name" value="GLYCOSYLTRANSFERASE FAMILY 92 PROTEIN"/>
    <property type="match status" value="1"/>
</dbReference>
<dbReference type="GO" id="GO:0016020">
    <property type="term" value="C:membrane"/>
    <property type="evidence" value="ECO:0007669"/>
    <property type="project" value="UniProtKB-SubCell"/>
</dbReference>
<comment type="similarity">
    <text evidence="2 8">Belongs to the glycosyltransferase 92 family.</text>
</comment>
<keyword evidence="7" id="KW-0472">Membrane</keyword>
<keyword evidence="6" id="KW-1133">Transmembrane helix</keyword>
<keyword evidence="5" id="KW-0812">Transmembrane</keyword>
<keyword evidence="4 8" id="KW-0808">Transferase</keyword>
<dbReference type="EMBL" id="CAUYUE010000010">
    <property type="protein sequence ID" value="CAK0784370.1"/>
    <property type="molecule type" value="Genomic_DNA"/>
</dbReference>
<dbReference type="Proteomes" id="UP001314263">
    <property type="component" value="Unassembled WGS sequence"/>
</dbReference>
<dbReference type="GO" id="GO:0005737">
    <property type="term" value="C:cytoplasm"/>
    <property type="evidence" value="ECO:0007669"/>
    <property type="project" value="TreeGrafter"/>
</dbReference>
<feature type="signal peptide" evidence="9">
    <location>
        <begin position="1"/>
        <end position="22"/>
    </location>
</feature>
<sequence length="396" mass="46113">MQTTTIRLVLLFCLVLAAPSYSKVTEEMLRDTSTSVDIYSALHDPIRGYVRLFLEFFPILPLEKAEDEPDPFPHEIFRGCVFSRHRNFSQNKEVPALEVHSMAQPGNQWIDCRMEEDYAFATVQTLSGHVHPQAVRILTLHTERAGGMSACVAPLFSQRPDIHQWLHHYTQLGVNKFYMYVPTLHYHEAHFDAPHEVWKTVKGFNFRHGETHTDPFHPFDHPLAEWRYYSPSNRENYFGQVLMYNECMMRSRYSYDFVMFLDVDEFISINATTLGRQAPVSLPAFLRQTFPKKTASLELVTYGYPRNCPASTSSSFMERHKIRDREVIKHHVKVVVRPQAVREVFVHFVVAVEEGWHQKLRVREDAAFLKHLVWLPPAYANCRSYVYEDTGKSPGD</sequence>
<name>A0AAV1IEE9_9CHLO</name>
<comment type="caution">
    <text evidence="10">The sequence shown here is derived from an EMBL/GenBank/DDBJ whole genome shotgun (WGS) entry which is preliminary data.</text>
</comment>
<evidence type="ECO:0000256" key="8">
    <source>
        <dbReference type="RuleBase" id="RU366017"/>
    </source>
</evidence>
<dbReference type="EC" id="2.4.1.-" evidence="8"/>
<evidence type="ECO:0000256" key="1">
    <source>
        <dbReference type="ARBA" id="ARBA00004167"/>
    </source>
</evidence>